<reference evidence="2" key="2">
    <citation type="journal article" date="2000" name="Genome Res.">
        <title>Normalization and subtraction of cap-trapper-selected cDNAs to prepare full-length cDNA libraries for rapid discovery of new genes.</title>
        <authorList>
            <person name="Carninci P."/>
            <person name="Shibata Y."/>
            <person name="Hayatsu N."/>
            <person name="Sugahara Y."/>
            <person name="Shibata K."/>
            <person name="Itoh M."/>
            <person name="Konno H."/>
            <person name="Okazaki Y."/>
            <person name="Muramatsu M."/>
            <person name="Hayashizaki Y."/>
        </authorList>
    </citation>
    <scope>NUCLEOTIDE SEQUENCE</scope>
    <source>
        <strain evidence="2">NOD</strain>
        <tissue evidence="2">Activated spleen</tissue>
    </source>
</reference>
<dbReference type="EMBL" id="AK172459">
    <property type="protein sequence ID" value="BAE43016.1"/>
    <property type="molecule type" value="mRNA"/>
</dbReference>
<accession>Q3T9K4</accession>
<protein>
    <submittedName>
        <fullName evidence="2">Uncharacterized protein</fullName>
    </submittedName>
</protein>
<reference evidence="2" key="7">
    <citation type="journal article" date="2005" name="Science">
        <title>The Transcriptional Landscape of the Mammalian Genome.</title>
        <authorList>
            <consortium name="The FANTOM Consortium"/>
            <consortium name="Riken Genome Exploration Research Group and Genome Science Group (Genome Network Project Core Group)"/>
        </authorList>
    </citation>
    <scope>NUCLEOTIDE SEQUENCE</scope>
    <source>
        <strain evidence="2">NOD</strain>
        <tissue evidence="2">Activated spleen</tissue>
    </source>
</reference>
<evidence type="ECO:0000313" key="2">
    <source>
        <dbReference type="EMBL" id="BAE43016.1"/>
    </source>
</evidence>
<proteinExistence type="evidence at transcript level"/>
<evidence type="ECO:0000313" key="3">
    <source>
        <dbReference type="MGI" id="MGI:3588261"/>
    </source>
</evidence>
<reference evidence="2" key="4">
    <citation type="journal article" date="2001" name="Nature">
        <title>Functional annotation of a full-length mouse cDNA collection.</title>
        <authorList>
            <consortium name="The RIKEN Genome Exploration Research Group Phase II Team and the FANTOM Consortium"/>
        </authorList>
    </citation>
    <scope>NUCLEOTIDE SEQUENCE</scope>
    <source>
        <strain evidence="2">NOD</strain>
        <tissue evidence="2">Activated spleen</tissue>
    </source>
</reference>
<reference evidence="2" key="5">
    <citation type="journal article" date="2002" name="Nature">
        <title>Analysis of the mouse transcriptome based on functional annotation of 60,770 full-length cDNAs.</title>
        <authorList>
            <consortium name="The FANTOM Consortium and the RIKEN Genome Exploration Research Group Phase I and II Team"/>
        </authorList>
    </citation>
    <scope>NUCLEOTIDE SEQUENCE</scope>
    <source>
        <strain evidence="2">NOD</strain>
        <tissue evidence="2">Activated spleen</tissue>
    </source>
</reference>
<evidence type="ECO:0000256" key="1">
    <source>
        <dbReference type="SAM" id="MobiDB-lite"/>
    </source>
</evidence>
<dbReference type="MGI" id="MGI:3588261">
    <property type="gene designation" value="F830208F22Rik"/>
</dbReference>
<organism evidence="2">
    <name type="scientific">Mus musculus</name>
    <name type="common">Mouse</name>
    <dbReference type="NCBI Taxonomy" id="10090"/>
    <lineage>
        <taxon>Eukaryota</taxon>
        <taxon>Metazoa</taxon>
        <taxon>Chordata</taxon>
        <taxon>Craniata</taxon>
        <taxon>Vertebrata</taxon>
        <taxon>Euteleostomi</taxon>
        <taxon>Mammalia</taxon>
        <taxon>Eutheria</taxon>
        <taxon>Euarchontoglires</taxon>
        <taxon>Glires</taxon>
        <taxon>Rodentia</taxon>
        <taxon>Myomorpha</taxon>
        <taxon>Muroidea</taxon>
        <taxon>Muridae</taxon>
        <taxon>Murinae</taxon>
        <taxon>Mus</taxon>
        <taxon>Mus</taxon>
    </lineage>
</organism>
<reference evidence="2" key="1">
    <citation type="journal article" date="1999" name="Methods Enzymol.">
        <title>High-efficiency full-length cDNA cloning.</title>
        <authorList>
            <person name="Carninci P."/>
            <person name="Hayashizaki Y."/>
        </authorList>
    </citation>
    <scope>NUCLEOTIDE SEQUENCE</scope>
    <source>
        <strain evidence="2">NOD</strain>
        <tissue evidence="2">Activated spleen</tissue>
    </source>
</reference>
<reference evidence="2" key="8">
    <citation type="journal article" date="2005" name="Science">
        <title>Antisense Transcription in the Mammalian Transcriptome.</title>
        <authorList>
            <consortium name="RIKEN Genome Exploration Research Group and Genome Science Group (Genome Network Project Core Group) and the FANTOM Consortium"/>
        </authorList>
    </citation>
    <scope>NUCLEOTIDE SEQUENCE</scope>
    <source>
        <strain evidence="2">NOD</strain>
        <tissue evidence="2">Activated spleen</tissue>
    </source>
</reference>
<dbReference type="AGR" id="MGI:3588261"/>
<gene>
    <name evidence="3" type="primary">F830208F22Rik</name>
</gene>
<feature type="region of interest" description="Disordered" evidence="1">
    <location>
        <begin position="1"/>
        <end position="48"/>
    </location>
</feature>
<dbReference type="AlphaFoldDB" id="Q3T9K4"/>
<sequence>MPALGCERRAGSGGRKAAEDGGQREDSGRTAGSRRELRLSGPRSSATLEFHCHPGKPPRVLNHARLRRPAPRLPARPLARFAHLQRATRPDPRARPVQQLCGGRWPVQTTACRTSERLREPVLLPSAAHWTLPIKPSRPRNSDCESVETLGDAFAYAAIATRNGVHTPPRRGLQALV</sequence>
<name>Q3T9K4_MOUSE</name>
<feature type="compositionally biased region" description="Basic and acidic residues" evidence="1">
    <location>
        <begin position="1"/>
        <end position="38"/>
    </location>
</feature>
<reference evidence="2" key="6">
    <citation type="submission" date="2004-04" db="EMBL/GenBank/DDBJ databases">
        <authorList>
            <person name="Arakawa T."/>
            <person name="Carninci P."/>
            <person name="Fukuda S."/>
            <person name="Hashizume W."/>
            <person name="Hayashida K."/>
            <person name="Hori F."/>
            <person name="Iida J."/>
            <person name="Imamura K."/>
            <person name="Imotani K."/>
            <person name="Itoh M."/>
            <person name="Kanagawa S."/>
            <person name="Kawai J."/>
            <person name="Kojima M."/>
            <person name="Konno H."/>
            <person name="Murata M."/>
            <person name="Nakamura M."/>
            <person name="Ninomiya N."/>
            <person name="Nishiyori H."/>
            <person name="Nomura K."/>
            <person name="Ohno M."/>
            <person name="Sakazume N."/>
            <person name="Sano H."/>
            <person name="Sasaki D."/>
            <person name="Shibata K."/>
            <person name="Shiraki T."/>
            <person name="Tagami M."/>
            <person name="Tagami Y."/>
            <person name="Waki K."/>
            <person name="Watahiki A."/>
            <person name="Muramatsu M."/>
            <person name="Hayashizaki Y."/>
        </authorList>
    </citation>
    <scope>NUCLEOTIDE SEQUENCE</scope>
    <source>
        <strain evidence="2">NOD</strain>
        <tissue evidence="2">Activated spleen</tissue>
    </source>
</reference>
<reference evidence="2" key="3">
    <citation type="journal article" date="2000" name="Genome Res.">
        <title>RIKEN integrated sequence analysis (RISA) system--384-format sequencing pipeline with 384 multicapillary sequencer.</title>
        <authorList>
            <person name="Shibata K."/>
            <person name="Itoh M."/>
            <person name="Aizawa K."/>
            <person name="Nagaoka S."/>
            <person name="Sasaki N."/>
            <person name="Carninci P."/>
            <person name="Konno H."/>
            <person name="Akiyama J."/>
            <person name="Nishi K."/>
            <person name="Kitsunai T."/>
            <person name="Tashiro H."/>
            <person name="Itoh M."/>
            <person name="Sumi N."/>
            <person name="Ishii Y."/>
            <person name="Nakamura S."/>
            <person name="Hazama M."/>
            <person name="Nishine T."/>
            <person name="Harada A."/>
            <person name="Yamamoto R."/>
            <person name="Matsumoto H."/>
            <person name="Sakaguchi S."/>
            <person name="Ikegami T."/>
            <person name="Kashiwagi K."/>
            <person name="Fujiwake S."/>
            <person name="Inoue K."/>
            <person name="Togawa Y."/>
            <person name="Izawa M."/>
            <person name="Ohara E."/>
            <person name="Watahiki M."/>
            <person name="Yoneda Y."/>
            <person name="Ishikawa T."/>
            <person name="Ozawa K."/>
            <person name="Tanaka T."/>
            <person name="Matsuura S."/>
            <person name="Kawai J."/>
            <person name="Okazaki Y."/>
            <person name="Muramatsu M."/>
            <person name="Inoue Y."/>
            <person name="Kira A."/>
            <person name="Hayashizaki Y."/>
        </authorList>
    </citation>
    <scope>NUCLEOTIDE SEQUENCE</scope>
    <source>
        <strain evidence="2">NOD</strain>
        <tissue evidence="2">Activated spleen</tissue>
    </source>
</reference>